<feature type="compositionally biased region" description="Basic and acidic residues" evidence="1">
    <location>
        <begin position="9"/>
        <end position="18"/>
    </location>
</feature>
<evidence type="ECO:0000313" key="2">
    <source>
        <dbReference type="EMBL" id="PVH35859.1"/>
    </source>
</evidence>
<dbReference type="EMBL" id="CM008052">
    <property type="protein sequence ID" value="PVH35859.1"/>
    <property type="molecule type" value="Genomic_DNA"/>
</dbReference>
<gene>
    <name evidence="2" type="ORF">PAHAL_7G295100</name>
</gene>
<name>A0A2T8IDV0_9POAL</name>
<evidence type="ECO:0000256" key="1">
    <source>
        <dbReference type="SAM" id="MobiDB-lite"/>
    </source>
</evidence>
<organism evidence="2">
    <name type="scientific">Panicum hallii</name>
    <dbReference type="NCBI Taxonomy" id="206008"/>
    <lineage>
        <taxon>Eukaryota</taxon>
        <taxon>Viridiplantae</taxon>
        <taxon>Streptophyta</taxon>
        <taxon>Embryophyta</taxon>
        <taxon>Tracheophyta</taxon>
        <taxon>Spermatophyta</taxon>
        <taxon>Magnoliopsida</taxon>
        <taxon>Liliopsida</taxon>
        <taxon>Poales</taxon>
        <taxon>Poaceae</taxon>
        <taxon>PACMAD clade</taxon>
        <taxon>Panicoideae</taxon>
        <taxon>Panicodae</taxon>
        <taxon>Paniceae</taxon>
        <taxon>Panicinae</taxon>
        <taxon>Panicum</taxon>
        <taxon>Panicum sect. Panicum</taxon>
    </lineage>
</organism>
<dbReference type="Proteomes" id="UP000243499">
    <property type="component" value="Chromosome 7"/>
</dbReference>
<dbReference type="Gramene" id="PVH35859">
    <property type="protein sequence ID" value="PVH35859"/>
    <property type="gene ID" value="PAHAL_7G295100"/>
</dbReference>
<dbReference type="AlphaFoldDB" id="A0A2T8IDV0"/>
<protein>
    <submittedName>
        <fullName evidence="2">Uncharacterized protein</fullName>
    </submittedName>
</protein>
<sequence length="98" mass="10772">MEPPVSAVDGDRNPHEGPRNYPRSDPCLTSSGRSSRFVPSHAVLAARLGDFAVGFSVQFSPVIANITSFSQSTMICVFEIFIQVIRMPSPQPEYKQSE</sequence>
<accession>A0A2T8IDV0</accession>
<feature type="region of interest" description="Disordered" evidence="1">
    <location>
        <begin position="1"/>
        <end position="34"/>
    </location>
</feature>
<reference evidence="2" key="1">
    <citation type="submission" date="2018-04" db="EMBL/GenBank/DDBJ databases">
        <title>WGS assembly of Panicum hallii.</title>
        <authorList>
            <person name="Lovell J."/>
            <person name="Jenkins J."/>
            <person name="Lowry D."/>
            <person name="Mamidi S."/>
            <person name="Sreedasyam A."/>
            <person name="Weng X."/>
            <person name="Barry K."/>
            <person name="Bonette J."/>
            <person name="Campitelli B."/>
            <person name="Daum C."/>
            <person name="Gordon S."/>
            <person name="Gould B."/>
            <person name="Lipzen A."/>
            <person name="Macqueen A."/>
            <person name="Palacio-Mejia J."/>
            <person name="Plott C."/>
            <person name="Shakirov E."/>
            <person name="Shu S."/>
            <person name="Yoshinaga Y."/>
            <person name="Zane M."/>
            <person name="Rokhsar D."/>
            <person name="Grimwood J."/>
            <person name="Schmutz J."/>
            <person name="Juenger T."/>
        </authorList>
    </citation>
    <scope>NUCLEOTIDE SEQUENCE [LARGE SCALE GENOMIC DNA]</scope>
    <source>
        <strain evidence="2">FIL2</strain>
    </source>
</reference>
<proteinExistence type="predicted"/>